<name>A0ABW3JPC5_9FLAO</name>
<evidence type="ECO:0000313" key="1">
    <source>
        <dbReference type="EMBL" id="MFD0992317.1"/>
    </source>
</evidence>
<accession>A0ABW3JPC5</accession>
<gene>
    <name evidence="1" type="ORF">ACFQ1U_03785</name>
</gene>
<proteinExistence type="predicted"/>
<keyword evidence="2" id="KW-1185">Reference proteome</keyword>
<dbReference type="Proteomes" id="UP001597062">
    <property type="component" value="Unassembled WGS sequence"/>
</dbReference>
<protein>
    <submittedName>
        <fullName evidence="1">Uncharacterized protein</fullName>
    </submittedName>
</protein>
<sequence>MSDNTYGLGGTEVRRESIEALQEIPQNRTLLVEKLTEFPPVKPKMIEGLKSINEAFEHFSPSVEMTFTDSEGLESKETLNFKTVGDFGKNGITNQSEFLKDLDTEKEQYLKVVKQLKSNKILRLALADPEAKQALLDTIGGLLEELNDKN</sequence>
<dbReference type="RefSeq" id="WP_386105481.1">
    <property type="nucleotide sequence ID" value="NZ_JBHTJR010000022.1"/>
</dbReference>
<reference evidence="2" key="1">
    <citation type="journal article" date="2019" name="Int. J. Syst. Evol. Microbiol.">
        <title>The Global Catalogue of Microorganisms (GCM) 10K type strain sequencing project: providing services to taxonomists for standard genome sequencing and annotation.</title>
        <authorList>
            <consortium name="The Broad Institute Genomics Platform"/>
            <consortium name="The Broad Institute Genome Sequencing Center for Infectious Disease"/>
            <person name="Wu L."/>
            <person name="Ma J."/>
        </authorList>
    </citation>
    <scope>NUCLEOTIDE SEQUENCE [LARGE SCALE GENOMIC DNA]</scope>
    <source>
        <strain evidence="2">CCUG 60527</strain>
    </source>
</reference>
<comment type="caution">
    <text evidence="1">The sequence shown here is derived from an EMBL/GenBank/DDBJ whole genome shotgun (WGS) entry which is preliminary data.</text>
</comment>
<evidence type="ECO:0000313" key="2">
    <source>
        <dbReference type="Proteomes" id="UP001597062"/>
    </source>
</evidence>
<dbReference type="EMBL" id="JBHTJR010000022">
    <property type="protein sequence ID" value="MFD0992317.1"/>
    <property type="molecule type" value="Genomic_DNA"/>
</dbReference>
<organism evidence="1 2">
    <name type="scientific">Tenacibaculum geojense</name>
    <dbReference type="NCBI Taxonomy" id="915352"/>
    <lineage>
        <taxon>Bacteria</taxon>
        <taxon>Pseudomonadati</taxon>
        <taxon>Bacteroidota</taxon>
        <taxon>Flavobacteriia</taxon>
        <taxon>Flavobacteriales</taxon>
        <taxon>Flavobacteriaceae</taxon>
        <taxon>Tenacibaculum</taxon>
    </lineage>
</organism>